<evidence type="ECO:0000256" key="8">
    <source>
        <dbReference type="ARBA" id="ARBA00022833"/>
    </source>
</evidence>
<dbReference type="FunFam" id="1.10.8.50:FF:000003">
    <property type="entry name" value="Formamidopyrimidine-DNA glycosylase"/>
    <property type="match status" value="1"/>
</dbReference>
<keyword evidence="7" id="KW-0378">Hydrolase</keyword>
<comment type="catalytic activity">
    <reaction evidence="14">
        <text>2'-deoxyribonucleotide-(2'-deoxyribose 5'-phosphate)-2'-deoxyribonucleotide-DNA = a 3'-end 2'-deoxyribonucleotide-(2,3-dehydro-2,3-deoxyribose 5'-phosphate)-DNA + a 5'-end 5'-phospho-2'-deoxyribonucleoside-DNA + H(+)</text>
        <dbReference type="Rhea" id="RHEA:66592"/>
        <dbReference type="Rhea" id="RHEA-COMP:13180"/>
        <dbReference type="Rhea" id="RHEA-COMP:16897"/>
        <dbReference type="Rhea" id="RHEA-COMP:17067"/>
        <dbReference type="ChEBI" id="CHEBI:15378"/>
        <dbReference type="ChEBI" id="CHEBI:136412"/>
        <dbReference type="ChEBI" id="CHEBI:157695"/>
        <dbReference type="ChEBI" id="CHEBI:167181"/>
        <dbReference type="EC" id="4.2.99.18"/>
    </reaction>
</comment>
<keyword evidence="10" id="KW-0234">DNA repair</keyword>
<dbReference type="Gene3D" id="3.20.190.10">
    <property type="entry name" value="MutM-like, N-terminal"/>
    <property type="match status" value="1"/>
</dbReference>
<dbReference type="Pfam" id="PF06827">
    <property type="entry name" value="zf-FPG_IleRS"/>
    <property type="match status" value="1"/>
</dbReference>
<dbReference type="GO" id="GO:0008534">
    <property type="term" value="F:oxidized purine nucleobase lesion DNA N-glycosylase activity"/>
    <property type="evidence" value="ECO:0007669"/>
    <property type="project" value="UniProtKB-ARBA"/>
</dbReference>
<dbReference type="GO" id="GO:0140078">
    <property type="term" value="F:class I DNA-(apurinic or apyrimidinic site) endonuclease activity"/>
    <property type="evidence" value="ECO:0007669"/>
    <property type="project" value="UniProtKB-EC"/>
</dbReference>
<evidence type="ECO:0000256" key="4">
    <source>
        <dbReference type="ARBA" id="ARBA00022723"/>
    </source>
</evidence>
<dbReference type="InterPro" id="IPR010663">
    <property type="entry name" value="Znf_FPG/IleRS"/>
</dbReference>
<keyword evidence="17" id="KW-0255">Endonuclease</keyword>
<keyword evidence="4" id="KW-0479">Metal-binding</keyword>
<dbReference type="InterPro" id="IPR015886">
    <property type="entry name" value="H2TH_FPG"/>
</dbReference>
<dbReference type="InterPro" id="IPR000214">
    <property type="entry name" value="Znf_DNA_glyclase/AP_lyase"/>
</dbReference>
<dbReference type="GO" id="GO:0006979">
    <property type="term" value="P:response to oxidative stress"/>
    <property type="evidence" value="ECO:0007669"/>
    <property type="project" value="UniProtKB-ARBA"/>
</dbReference>
<organism evidence="17 18">
    <name type="scientific">Micromonospora matsumotoense</name>
    <dbReference type="NCBI Taxonomy" id="121616"/>
    <lineage>
        <taxon>Bacteria</taxon>
        <taxon>Bacillati</taxon>
        <taxon>Actinomycetota</taxon>
        <taxon>Actinomycetes</taxon>
        <taxon>Micromonosporales</taxon>
        <taxon>Micromonosporaceae</taxon>
        <taxon>Micromonospora</taxon>
    </lineage>
</organism>
<dbReference type="GO" id="GO:0003684">
    <property type="term" value="F:damaged DNA binding"/>
    <property type="evidence" value="ECO:0007669"/>
    <property type="project" value="InterPro"/>
</dbReference>
<dbReference type="InterPro" id="IPR015887">
    <property type="entry name" value="DNA_glyclase_Znf_dom_DNA_BS"/>
</dbReference>
<evidence type="ECO:0000256" key="5">
    <source>
        <dbReference type="ARBA" id="ARBA00022763"/>
    </source>
</evidence>
<name>A0A1C4W1A3_9ACTN</name>
<dbReference type="GO" id="GO:0000703">
    <property type="term" value="F:oxidized pyrimidine nucleobase lesion DNA N-glycosylase activity"/>
    <property type="evidence" value="ECO:0007669"/>
    <property type="project" value="TreeGrafter"/>
</dbReference>
<dbReference type="AlphaFoldDB" id="A0A1C4W1A3"/>
<dbReference type="SMART" id="SM00898">
    <property type="entry name" value="Fapy_DNA_glyco"/>
    <property type="match status" value="1"/>
</dbReference>
<evidence type="ECO:0000313" key="18">
    <source>
        <dbReference type="Proteomes" id="UP000198797"/>
    </source>
</evidence>
<dbReference type="InterPro" id="IPR035937">
    <property type="entry name" value="FPG_N"/>
</dbReference>
<keyword evidence="5" id="KW-0227">DNA damage</keyword>
<dbReference type="CDD" id="cd08970">
    <property type="entry name" value="AcNei1_N"/>
    <property type="match status" value="1"/>
</dbReference>
<dbReference type="Pfam" id="PF06831">
    <property type="entry name" value="H2TH"/>
    <property type="match status" value="1"/>
</dbReference>
<dbReference type="PROSITE" id="PS01242">
    <property type="entry name" value="ZF_FPG_1"/>
    <property type="match status" value="1"/>
</dbReference>
<dbReference type="SMART" id="SM01232">
    <property type="entry name" value="H2TH"/>
    <property type="match status" value="1"/>
</dbReference>
<dbReference type="GO" id="GO:0003690">
    <property type="term" value="F:double-stranded DNA binding"/>
    <property type="evidence" value="ECO:0007669"/>
    <property type="project" value="UniProtKB-ARBA"/>
</dbReference>
<dbReference type="GO" id="GO:0008270">
    <property type="term" value="F:zinc ion binding"/>
    <property type="evidence" value="ECO:0007669"/>
    <property type="project" value="UniProtKB-KW"/>
</dbReference>
<reference evidence="18" key="1">
    <citation type="submission" date="2016-06" db="EMBL/GenBank/DDBJ databases">
        <authorList>
            <person name="Varghese N."/>
            <person name="Submissions Spin"/>
        </authorList>
    </citation>
    <scope>NUCLEOTIDE SEQUENCE [LARGE SCALE GENOMIC DNA]</scope>
    <source>
        <strain evidence="18">DSM 44100</strain>
    </source>
</reference>
<evidence type="ECO:0000259" key="16">
    <source>
        <dbReference type="PROSITE" id="PS51066"/>
    </source>
</evidence>
<keyword evidence="11" id="KW-0456">Lyase</keyword>
<dbReference type="SUPFAM" id="SSF57716">
    <property type="entry name" value="Glucocorticoid receptor-like (DNA-binding domain)"/>
    <property type="match status" value="1"/>
</dbReference>
<dbReference type="InterPro" id="IPR012319">
    <property type="entry name" value="FPG_cat"/>
</dbReference>
<comment type="cofactor">
    <cofactor evidence="1">
        <name>Zn(2+)</name>
        <dbReference type="ChEBI" id="CHEBI:29105"/>
    </cofactor>
</comment>
<dbReference type="SUPFAM" id="SSF46946">
    <property type="entry name" value="S13-like H2TH domain"/>
    <property type="match status" value="1"/>
</dbReference>
<dbReference type="Proteomes" id="UP000198797">
    <property type="component" value="Unassembled WGS sequence"/>
</dbReference>
<dbReference type="PANTHER" id="PTHR42697">
    <property type="entry name" value="ENDONUCLEASE 8"/>
    <property type="match status" value="1"/>
</dbReference>
<dbReference type="PROSITE" id="PS51066">
    <property type="entry name" value="ZF_FPG_2"/>
    <property type="match status" value="1"/>
</dbReference>
<dbReference type="OrthoDB" id="9800855at2"/>
<dbReference type="EMBL" id="FMCU01000003">
    <property type="protein sequence ID" value="SCE90046.1"/>
    <property type="molecule type" value="Genomic_DNA"/>
</dbReference>
<evidence type="ECO:0000256" key="2">
    <source>
        <dbReference type="ARBA" id="ARBA00009409"/>
    </source>
</evidence>
<dbReference type="EC" id="4.2.99.18" evidence="3"/>
<evidence type="ECO:0000313" key="17">
    <source>
        <dbReference type="EMBL" id="SCE90046.1"/>
    </source>
</evidence>
<keyword evidence="6 15" id="KW-0863">Zinc-finger</keyword>
<comment type="similarity">
    <text evidence="2">Belongs to the FPG family.</text>
</comment>
<evidence type="ECO:0000256" key="14">
    <source>
        <dbReference type="ARBA" id="ARBA00044632"/>
    </source>
</evidence>
<dbReference type="InterPro" id="IPR010979">
    <property type="entry name" value="Ribosomal_uS13-like_H2TH"/>
</dbReference>
<keyword evidence="18" id="KW-1185">Reference proteome</keyword>
<keyword evidence="8" id="KW-0862">Zinc</keyword>
<evidence type="ECO:0000256" key="3">
    <source>
        <dbReference type="ARBA" id="ARBA00012720"/>
    </source>
</evidence>
<keyword evidence="9" id="KW-0238">DNA-binding</keyword>
<keyword evidence="12" id="KW-0511">Multifunctional enzyme</keyword>
<dbReference type="Gene3D" id="1.10.8.50">
    <property type="match status" value="1"/>
</dbReference>
<dbReference type="STRING" id="121616.GA0070216_10324"/>
<accession>A0A1C4W1A3</accession>
<dbReference type="PANTHER" id="PTHR42697:SF3">
    <property type="entry name" value="ENDONUCLEASE 8 1"/>
    <property type="match status" value="1"/>
</dbReference>
<dbReference type="GO" id="GO:0006284">
    <property type="term" value="P:base-excision repair"/>
    <property type="evidence" value="ECO:0007669"/>
    <property type="project" value="InterPro"/>
</dbReference>
<sequence>MPEGHTIHRLAARHAELFAGDKVTASSPQGRFTEGAALISGTVLDRTEAYGKHLLHHHADERTLHVHLGLYGRFTDGDGEPPVPVGQIRLRLASDRHWLELRGPTACELLTPPEVAALRGRLGPDPLRADADPDRAYARIRRSATPLAALLLDQSVVAGTGLIFVTEALFRAGLRPTVPGRQLTPVGWAALWADLVALMTLAVARGRIDTVRDGHLPEAMGRPARVDRHGGEVYVYRRDGAPCHVCGSPVSRGGLAGRNLYWCPTCQP</sequence>
<evidence type="ECO:0000256" key="7">
    <source>
        <dbReference type="ARBA" id="ARBA00022801"/>
    </source>
</evidence>
<keyword evidence="17" id="KW-0540">Nuclease</keyword>
<dbReference type="Pfam" id="PF01149">
    <property type="entry name" value="Fapy_DNA_glyco"/>
    <property type="match status" value="1"/>
</dbReference>
<keyword evidence="13" id="KW-0326">Glycosidase</keyword>
<evidence type="ECO:0000256" key="9">
    <source>
        <dbReference type="ARBA" id="ARBA00023125"/>
    </source>
</evidence>
<proteinExistence type="inferred from homology"/>
<evidence type="ECO:0000256" key="1">
    <source>
        <dbReference type="ARBA" id="ARBA00001947"/>
    </source>
</evidence>
<dbReference type="RefSeq" id="WP_091241098.1">
    <property type="nucleotide sequence ID" value="NZ_FMCU01000003.1"/>
</dbReference>
<evidence type="ECO:0000256" key="15">
    <source>
        <dbReference type="PROSITE-ProRule" id="PRU00391"/>
    </source>
</evidence>
<feature type="domain" description="FPG-type" evidence="16">
    <location>
        <begin position="234"/>
        <end position="268"/>
    </location>
</feature>
<protein>
    <recommendedName>
        <fullName evidence="3">DNA-(apurinic or apyrimidinic site) lyase</fullName>
        <ecNumber evidence="3">4.2.99.18</ecNumber>
    </recommendedName>
</protein>
<evidence type="ECO:0000256" key="11">
    <source>
        <dbReference type="ARBA" id="ARBA00023239"/>
    </source>
</evidence>
<evidence type="ECO:0000256" key="6">
    <source>
        <dbReference type="ARBA" id="ARBA00022771"/>
    </source>
</evidence>
<evidence type="ECO:0000256" key="12">
    <source>
        <dbReference type="ARBA" id="ARBA00023268"/>
    </source>
</evidence>
<dbReference type="SUPFAM" id="SSF81624">
    <property type="entry name" value="N-terminal domain of MutM-like DNA repair proteins"/>
    <property type="match status" value="1"/>
</dbReference>
<evidence type="ECO:0000256" key="13">
    <source>
        <dbReference type="ARBA" id="ARBA00023295"/>
    </source>
</evidence>
<gene>
    <name evidence="17" type="ORF">GA0070216_10324</name>
</gene>
<evidence type="ECO:0000256" key="10">
    <source>
        <dbReference type="ARBA" id="ARBA00023204"/>
    </source>
</evidence>